<proteinExistence type="predicted"/>
<dbReference type="InterPro" id="IPR005181">
    <property type="entry name" value="SASA"/>
</dbReference>
<dbReference type="RefSeq" id="WP_086518010.1">
    <property type="nucleotide sequence ID" value="NZ_MDJY01000052.1"/>
</dbReference>
<comment type="caution">
    <text evidence="4">The sequence shown here is derived from an EMBL/GenBank/DDBJ whole genome shotgun (WGS) entry which is preliminary data.</text>
</comment>
<dbReference type="GO" id="GO:0016787">
    <property type="term" value="F:hydrolase activity"/>
    <property type="evidence" value="ECO:0007669"/>
    <property type="project" value="UniProtKB-KW"/>
</dbReference>
<dbReference type="Pfam" id="PF03629">
    <property type="entry name" value="SASA"/>
    <property type="match status" value="1"/>
</dbReference>
<keyword evidence="1" id="KW-0378">Hydrolase</keyword>
<evidence type="ECO:0000256" key="1">
    <source>
        <dbReference type="ARBA" id="ARBA00022801"/>
    </source>
</evidence>
<dbReference type="AlphaFoldDB" id="A0A251Y9T8"/>
<feature type="region of interest" description="Disordered" evidence="2">
    <location>
        <begin position="470"/>
        <end position="503"/>
    </location>
</feature>
<dbReference type="InterPro" id="IPR052940">
    <property type="entry name" value="Carb_Esterase_6"/>
</dbReference>
<feature type="region of interest" description="Disordered" evidence="2">
    <location>
        <begin position="46"/>
        <end position="73"/>
    </location>
</feature>
<evidence type="ECO:0000256" key="2">
    <source>
        <dbReference type="SAM" id="MobiDB-lite"/>
    </source>
</evidence>
<protein>
    <recommendedName>
        <fullName evidence="3">Sialate O-acetylesterase domain-containing protein</fullName>
    </recommendedName>
</protein>
<reference evidence="4 5" key="1">
    <citation type="submission" date="2016-08" db="EMBL/GenBank/DDBJ databases">
        <title>Genome sequence of Clavibacter michiganensis spp strain CFBP8017.</title>
        <authorList>
            <person name="Thapa S.P."/>
            <person name="Coaker G."/>
            <person name="Jacques M.-A."/>
        </authorList>
    </citation>
    <scope>NUCLEOTIDE SEQUENCE [LARGE SCALE GENOMIC DNA]</scope>
    <source>
        <strain evidence="4">CFBP8017</strain>
    </source>
</reference>
<feature type="domain" description="Sialate O-acetylesterase" evidence="3">
    <location>
        <begin position="912"/>
        <end position="1153"/>
    </location>
</feature>
<dbReference type="SUPFAM" id="SSF52266">
    <property type="entry name" value="SGNH hydrolase"/>
    <property type="match status" value="1"/>
</dbReference>
<feature type="compositionally biased region" description="Pro residues" evidence="2">
    <location>
        <begin position="273"/>
        <end position="373"/>
    </location>
</feature>
<evidence type="ECO:0000259" key="3">
    <source>
        <dbReference type="Pfam" id="PF03629"/>
    </source>
</evidence>
<dbReference type="InterPro" id="IPR036514">
    <property type="entry name" value="SGNH_hydro_sf"/>
</dbReference>
<dbReference type="PANTHER" id="PTHR31988:SF19">
    <property type="entry name" value="9-O-ACETYL-N-ACETYLNEURAMINIC ACID DEACETYLASE-RELATED"/>
    <property type="match status" value="1"/>
</dbReference>
<evidence type="ECO:0000313" key="5">
    <source>
        <dbReference type="Proteomes" id="UP000195011"/>
    </source>
</evidence>
<dbReference type="Gene3D" id="2.60.40.2700">
    <property type="match status" value="7"/>
</dbReference>
<dbReference type="Gene3D" id="3.40.50.1110">
    <property type="entry name" value="SGNH hydrolase"/>
    <property type="match status" value="1"/>
</dbReference>
<dbReference type="EMBL" id="MDJY01000052">
    <property type="protein sequence ID" value="OUE21021.1"/>
    <property type="molecule type" value="Genomic_DNA"/>
</dbReference>
<sequence>MPVRRAMARRTGTASASARLVAAITGLSLGVALLVAVEPHPTPAEAVTSAVSSSTSTTSTTSTGASGPAEGSPTAASMMRLLTATEDPPFTTTPAPAITGKAAIGQRLLATTARWTPIATTISYAWLVDGVPVSGQTSTAYTVRAEDAGAVITVAVTGARPGYATTTRTSAPTSAVPTPVVAEFTRVDAPTITGSPIVGWTLTARAGTWTPWPTFSYAWTRDGVLVAGQSGASYRVTEADAGAAIAVRVIGTKTGYATRVVTSDAVRVAGSPTPTPTVAPTATPTPTPTVAPTTSPTPTPTVAPTTAPTPTPTVAPTTAPTPTPTAAPTSAPTPTPTVAPTATPTPTPTVAPTATPTPAPTPTVAPTTAPTPTPTPTAPTVLPFAAAATPTIAGTARVGFTLTARAGVWTPWPTFGYTWLRDGVVIAGQSAATYRVQAGDAGSALSVTVTGTRTGYATQALTSAALTVPAASTPTPTPAPTTPAPTPTSPVPTPEPTAPPADAPYSVASTPTITGTPGIGFTLTARPGVWTPWPTFSYAWTRDGVAIPDQTAATYRVQETDRGSTIAVVVTGTRSGYVTQSISSEGVLVPLPEAEPEPPAPTPDPEPVPDVAYEAVGEPSITGLGRVDFTLTARAGVWTPWPSFSYAWLRDGVVIPDQTGPSYRVVAGDVGTGIAVAVTGTRTGYITQTVTSAAIPVVETPVTPPPPPPAVPFEATVAPVISGDPVAGTDLRAATPAWTPEATAVTYAWSRDGVPVRGATEATYRVAHGDAGTRITVTATGSRSGYKDAKLTSEPTAVVVDALDVPPATPAPAPGDEPFAAAPAPELSGTPAVGSTLTAATPEWTPVATTVAYAWSRDGVVVPGRTAATYVLSARDAGTRITVTVTGRADGLVPTARTSEPVSVASTGEGYDVVVVLGQSNAQGVGAGYDPALDVAVPGLDQLAGSGAQAGRIVPAKDSLHHVTTWVNAGGVPSVGPGMELGRRLLAEARPGRKVLLVPAAMASTSMTGDGYYAWNPADTRARVNLFTRALGQIDQALAQDPDNRLLAVVWAQGESDATRTTGDGYQSMLLDLVDRLDARYGAVPFLISGMVPEWLAGSSQRQAIDTAQQGLPALRPNVQYVPGAAGYSRSEDVIHYTAPGARVMGAKQFAAYQRATGAIPVTR</sequence>
<evidence type="ECO:0000313" key="4">
    <source>
        <dbReference type="EMBL" id="OUE21021.1"/>
    </source>
</evidence>
<feature type="compositionally biased region" description="Pro residues" evidence="2">
    <location>
        <begin position="475"/>
        <end position="502"/>
    </location>
</feature>
<accession>A0A251Y9T8</accession>
<dbReference type="PANTHER" id="PTHR31988">
    <property type="entry name" value="ESTERASE, PUTATIVE (DUF303)-RELATED"/>
    <property type="match status" value="1"/>
</dbReference>
<name>A0A251Y9T8_9MICO</name>
<feature type="region of interest" description="Disordered" evidence="2">
    <location>
        <begin position="268"/>
        <end position="373"/>
    </location>
</feature>
<dbReference type="Proteomes" id="UP000195011">
    <property type="component" value="Unassembled WGS sequence"/>
</dbReference>
<gene>
    <name evidence="4" type="ORF">BFL36_11170</name>
</gene>
<organism evidence="4 5">
    <name type="scientific">Clavibacter michiganensis</name>
    <dbReference type="NCBI Taxonomy" id="28447"/>
    <lineage>
        <taxon>Bacteria</taxon>
        <taxon>Bacillati</taxon>
        <taxon>Actinomycetota</taxon>
        <taxon>Actinomycetes</taxon>
        <taxon>Micrococcales</taxon>
        <taxon>Microbacteriaceae</taxon>
        <taxon>Clavibacter</taxon>
    </lineage>
</organism>